<dbReference type="InterPro" id="IPR011032">
    <property type="entry name" value="GroES-like_sf"/>
</dbReference>
<dbReference type="CDD" id="cd08231">
    <property type="entry name" value="MDR_TM0436_like"/>
    <property type="match status" value="1"/>
</dbReference>
<dbReference type="GO" id="GO:0016491">
    <property type="term" value="F:oxidoreductase activity"/>
    <property type="evidence" value="ECO:0007669"/>
    <property type="project" value="UniProtKB-KW"/>
</dbReference>
<dbReference type="InterPro" id="IPR013149">
    <property type="entry name" value="ADH-like_C"/>
</dbReference>
<feature type="domain" description="Alcohol dehydrogenase-like N-terminal" evidence="3">
    <location>
        <begin position="29"/>
        <end position="139"/>
    </location>
</feature>
<dbReference type="Proteomes" id="UP000052020">
    <property type="component" value="Unassembled WGS sequence"/>
</dbReference>
<dbReference type="Gene3D" id="3.40.50.720">
    <property type="entry name" value="NAD(P)-binding Rossmann-like Domain"/>
    <property type="match status" value="1"/>
</dbReference>
<dbReference type="Gene3D" id="3.90.180.10">
    <property type="entry name" value="Medium-chain alcohol dehydrogenases, catalytic domain"/>
    <property type="match status" value="1"/>
</dbReference>
<dbReference type="InterPro" id="IPR013154">
    <property type="entry name" value="ADH-like_N"/>
</dbReference>
<proteinExistence type="predicted"/>
<feature type="domain" description="Alcohol dehydrogenase-like C-terminal" evidence="2">
    <location>
        <begin position="182"/>
        <end position="305"/>
    </location>
</feature>
<evidence type="ECO:0008006" key="6">
    <source>
        <dbReference type="Google" id="ProtNLM"/>
    </source>
</evidence>
<name>A0A0S7XKB7_9BACT</name>
<dbReference type="Pfam" id="PF08240">
    <property type="entry name" value="ADH_N"/>
    <property type="match status" value="1"/>
</dbReference>
<dbReference type="SUPFAM" id="SSF50129">
    <property type="entry name" value="GroES-like"/>
    <property type="match status" value="1"/>
</dbReference>
<sequence>MSVHTRSCVLTHFGQPLALEERPTPHLQDGQILVRVAAAGVCGSDVHIWRGDDPRIRLPLVMGHEGVGYIETLSGERRDVAGRPLAAGDLIVWERAVTCGRCWQCVVRKAPYLCPDRQTYGITRDGSFSTHLVLEASTHVLRADGDPALLTPAVCAGATVAHAIEACDIRPGDRVIVLGPGPLGLFAVAFARERGAGSISAIGIEGSQARLGLCRQFGADQVFIREQGDRPDPAEVVIDCAGTAESVADGIALTAPGGIYCAPGVGKPLGEVPIPFYEQIGRRNLRVQGIWVSDVSHLNQAISLVLSGRYPFHKMITHRGGLEQTTALIQAVQRQETIKAVVMPQE</sequence>
<gene>
    <name evidence="4" type="ORF">AMK68_04695</name>
</gene>
<dbReference type="EMBL" id="LIZY01000109">
    <property type="protein sequence ID" value="KPJ62627.1"/>
    <property type="molecule type" value="Genomic_DNA"/>
</dbReference>
<evidence type="ECO:0000256" key="1">
    <source>
        <dbReference type="ARBA" id="ARBA00023002"/>
    </source>
</evidence>
<dbReference type="InterPro" id="IPR036291">
    <property type="entry name" value="NAD(P)-bd_dom_sf"/>
</dbReference>
<dbReference type="PANTHER" id="PTHR43401">
    <property type="entry name" value="L-THREONINE 3-DEHYDROGENASE"/>
    <property type="match status" value="1"/>
</dbReference>
<dbReference type="InterPro" id="IPR050129">
    <property type="entry name" value="Zn_alcohol_dh"/>
</dbReference>
<keyword evidence="1" id="KW-0560">Oxidoreductase</keyword>
<organism evidence="4 5">
    <name type="scientific">candidate division KD3-62 bacterium DG_56</name>
    <dbReference type="NCBI Taxonomy" id="1704032"/>
    <lineage>
        <taxon>Bacteria</taxon>
        <taxon>candidate division KD3-62</taxon>
    </lineage>
</organism>
<evidence type="ECO:0000313" key="5">
    <source>
        <dbReference type="Proteomes" id="UP000052020"/>
    </source>
</evidence>
<dbReference type="Pfam" id="PF00107">
    <property type="entry name" value="ADH_zinc_N"/>
    <property type="match status" value="1"/>
</dbReference>
<reference evidence="4 5" key="1">
    <citation type="journal article" date="2015" name="Microbiome">
        <title>Genomic resolution of linkages in carbon, nitrogen, and sulfur cycling among widespread estuary sediment bacteria.</title>
        <authorList>
            <person name="Baker B.J."/>
            <person name="Lazar C.S."/>
            <person name="Teske A.P."/>
            <person name="Dick G.J."/>
        </authorList>
    </citation>
    <scope>NUCLEOTIDE SEQUENCE [LARGE SCALE GENOMIC DNA]</scope>
    <source>
        <strain evidence="4">DG_56</strain>
    </source>
</reference>
<dbReference type="PATRIC" id="fig|1704032.3.peg.819"/>
<evidence type="ECO:0000259" key="3">
    <source>
        <dbReference type="Pfam" id="PF08240"/>
    </source>
</evidence>
<evidence type="ECO:0000313" key="4">
    <source>
        <dbReference type="EMBL" id="KPJ62627.1"/>
    </source>
</evidence>
<comment type="caution">
    <text evidence="4">The sequence shown here is derived from an EMBL/GenBank/DDBJ whole genome shotgun (WGS) entry which is preliminary data.</text>
</comment>
<dbReference type="SUPFAM" id="SSF51735">
    <property type="entry name" value="NAD(P)-binding Rossmann-fold domains"/>
    <property type="match status" value="1"/>
</dbReference>
<evidence type="ECO:0000259" key="2">
    <source>
        <dbReference type="Pfam" id="PF00107"/>
    </source>
</evidence>
<protein>
    <recommendedName>
        <fullName evidence="6">Enoyl reductase (ER) domain-containing protein</fullName>
    </recommendedName>
</protein>
<accession>A0A0S7XKB7</accession>
<dbReference type="PANTHER" id="PTHR43401:SF1">
    <property type="entry name" value="ENOYL REDUCTASE (ER) DOMAIN-CONTAINING PROTEIN"/>
    <property type="match status" value="1"/>
</dbReference>
<dbReference type="AlphaFoldDB" id="A0A0S7XKB7"/>